<feature type="compositionally biased region" description="Basic and acidic residues" evidence="1">
    <location>
        <begin position="325"/>
        <end position="343"/>
    </location>
</feature>
<dbReference type="Proteomes" id="UP001521785">
    <property type="component" value="Unassembled WGS sequence"/>
</dbReference>
<proteinExistence type="predicted"/>
<gene>
    <name evidence="2" type="ORF">SLS60_009875</name>
</gene>
<feature type="region of interest" description="Disordered" evidence="1">
    <location>
        <begin position="325"/>
        <end position="361"/>
    </location>
</feature>
<sequence length="361" mass="41536">MDKSPEINIAADLFKTTKGKAAFRYLEWIAKELNVQPPLDGGFNPIAVHNNLRGLIDREDNYRKDMRKAEEVLGISKLGITLDEISKLSEPDYPTHDLKSGQGLLIELSNKTIDTVKGMRPVETEFVIEEEPQTKSREPPTPQRNWRFTKDNLLQNPNLAMKTKRKVPTSRHSCLQMDYHEMKPAEYDPCNRNTCPYVHEDQREYCNSREYQRAVNQGEHKEWPPWSKIPYGKRPTLVQRDSAMDKKIDALKRKGKDAGVDQEAQDAKKLKLEEDEHEDLLNLPLNGKPYTLGIPKKDMPMKVRRPDGHMILTWSDKAIQKLEAFRQEASRKEEDTADKKGETNNEEVAADEEGTTEKRGA</sequence>
<organism evidence="2 3">
    <name type="scientific">Paraconiothyrium brasiliense</name>
    <dbReference type="NCBI Taxonomy" id="300254"/>
    <lineage>
        <taxon>Eukaryota</taxon>
        <taxon>Fungi</taxon>
        <taxon>Dikarya</taxon>
        <taxon>Ascomycota</taxon>
        <taxon>Pezizomycotina</taxon>
        <taxon>Dothideomycetes</taxon>
        <taxon>Pleosporomycetidae</taxon>
        <taxon>Pleosporales</taxon>
        <taxon>Massarineae</taxon>
        <taxon>Didymosphaeriaceae</taxon>
        <taxon>Paraconiothyrium</taxon>
    </lineage>
</organism>
<comment type="caution">
    <text evidence="2">The sequence shown here is derived from an EMBL/GenBank/DDBJ whole genome shotgun (WGS) entry which is preliminary data.</text>
</comment>
<feature type="compositionally biased region" description="Acidic residues" evidence="1">
    <location>
        <begin position="344"/>
        <end position="354"/>
    </location>
</feature>
<evidence type="ECO:0000256" key="1">
    <source>
        <dbReference type="SAM" id="MobiDB-lite"/>
    </source>
</evidence>
<accession>A0ABR3QSQ3</accession>
<reference evidence="2 3" key="1">
    <citation type="submission" date="2024-02" db="EMBL/GenBank/DDBJ databases">
        <title>De novo assembly and annotation of 12 fungi associated with fruit tree decline syndrome in Ontario, Canada.</title>
        <authorList>
            <person name="Sulman M."/>
            <person name="Ellouze W."/>
            <person name="Ilyukhin E."/>
        </authorList>
    </citation>
    <scope>NUCLEOTIDE SEQUENCE [LARGE SCALE GENOMIC DNA]</scope>
    <source>
        <strain evidence="2 3">M42-189</strain>
    </source>
</reference>
<dbReference type="EMBL" id="JAKJXO020000016">
    <property type="protein sequence ID" value="KAL1595187.1"/>
    <property type="molecule type" value="Genomic_DNA"/>
</dbReference>
<evidence type="ECO:0008006" key="4">
    <source>
        <dbReference type="Google" id="ProtNLM"/>
    </source>
</evidence>
<protein>
    <recommendedName>
        <fullName evidence="4">C3H1-type domain-containing protein</fullName>
    </recommendedName>
</protein>
<keyword evidence="3" id="KW-1185">Reference proteome</keyword>
<name>A0ABR3QSQ3_9PLEO</name>
<evidence type="ECO:0000313" key="2">
    <source>
        <dbReference type="EMBL" id="KAL1595187.1"/>
    </source>
</evidence>
<evidence type="ECO:0000313" key="3">
    <source>
        <dbReference type="Proteomes" id="UP001521785"/>
    </source>
</evidence>